<protein>
    <recommendedName>
        <fullName evidence="1">Microbial-type PARG catalytic domain-containing protein</fullName>
    </recommendedName>
</protein>
<sequence length="272" mass="31261">MSSADNDIIVYVPDLPINIPENGFEEMLRFRIEITVRVKMSDVKCYVNLGIAVIRLMNEDDKKNLVTTVQSIVFDTKLNSNISFVADINLDCYIVLDQKVSKGHSANEVAGRYMQIKGIQMKKTIALTEMKTPYPSTNVIVLNEDCFVLYERLISERYQPLLLNMANGTNPGGRYRTDDGAQEENLFRRSDYYQSLDEQVADDAGRKKSKSYQQVQNHCLKYSHVCPFDRLCKTKEEYHYETPIHIARKLCSDMEACSNLNDEERLETVSHS</sequence>
<dbReference type="Proteomes" id="UP000681720">
    <property type="component" value="Unassembled WGS sequence"/>
</dbReference>
<comment type="caution">
    <text evidence="2">The sequence shown here is derived from an EMBL/GenBank/DDBJ whole genome shotgun (WGS) entry which is preliminary data.</text>
</comment>
<evidence type="ECO:0000313" key="2">
    <source>
        <dbReference type="EMBL" id="CAF3982298.1"/>
    </source>
</evidence>
<feature type="non-terminal residue" evidence="2">
    <location>
        <position position="1"/>
    </location>
</feature>
<evidence type="ECO:0000313" key="3">
    <source>
        <dbReference type="Proteomes" id="UP000681720"/>
    </source>
</evidence>
<dbReference type="PANTHER" id="PTHR35596">
    <property type="entry name" value="DUF2263 DOMAIN-CONTAINING PROTEIN"/>
    <property type="match status" value="1"/>
</dbReference>
<dbReference type="InterPro" id="IPR019261">
    <property type="entry name" value="PARG_cat_microbial"/>
</dbReference>
<evidence type="ECO:0000259" key="1">
    <source>
        <dbReference type="Pfam" id="PF10021"/>
    </source>
</evidence>
<accession>A0A8S2MZD5</accession>
<dbReference type="EMBL" id="CAJOBJ010003908">
    <property type="protein sequence ID" value="CAF3982298.1"/>
    <property type="molecule type" value="Genomic_DNA"/>
</dbReference>
<organism evidence="2 3">
    <name type="scientific">Rotaria magnacalcarata</name>
    <dbReference type="NCBI Taxonomy" id="392030"/>
    <lineage>
        <taxon>Eukaryota</taxon>
        <taxon>Metazoa</taxon>
        <taxon>Spiralia</taxon>
        <taxon>Gnathifera</taxon>
        <taxon>Rotifera</taxon>
        <taxon>Eurotatoria</taxon>
        <taxon>Bdelloidea</taxon>
        <taxon>Philodinida</taxon>
        <taxon>Philodinidae</taxon>
        <taxon>Rotaria</taxon>
    </lineage>
</organism>
<dbReference type="PANTHER" id="PTHR35596:SF1">
    <property type="entry name" value="MICROBIAL-TYPE PARG CATALYTIC DOMAIN-CONTAINING PROTEIN"/>
    <property type="match status" value="1"/>
</dbReference>
<dbReference type="AlphaFoldDB" id="A0A8S2MZD5"/>
<feature type="domain" description="Microbial-type PARG catalytic" evidence="1">
    <location>
        <begin position="127"/>
        <end position="228"/>
    </location>
</feature>
<name>A0A8S2MZD5_9BILA</name>
<reference evidence="2" key="1">
    <citation type="submission" date="2021-02" db="EMBL/GenBank/DDBJ databases">
        <authorList>
            <person name="Nowell W R."/>
        </authorList>
    </citation>
    <scope>NUCLEOTIDE SEQUENCE</scope>
</reference>
<dbReference type="InterPro" id="IPR043472">
    <property type="entry name" value="Macro_dom-like"/>
</dbReference>
<proteinExistence type="predicted"/>
<dbReference type="Pfam" id="PF10021">
    <property type="entry name" value="PARG_cat_microb"/>
    <property type="match status" value="1"/>
</dbReference>
<dbReference type="Gene3D" id="3.40.220.10">
    <property type="entry name" value="Leucine Aminopeptidase, subunit E, domain 1"/>
    <property type="match status" value="1"/>
</dbReference>
<gene>
    <name evidence="2" type="ORF">GIL414_LOCUS10745</name>
</gene>